<evidence type="ECO:0000313" key="4">
    <source>
        <dbReference type="Proteomes" id="UP001143543"/>
    </source>
</evidence>
<feature type="transmembrane region" description="Helical" evidence="2">
    <location>
        <begin position="39"/>
        <end position="57"/>
    </location>
</feature>
<keyword evidence="4" id="KW-1185">Reference proteome</keyword>
<name>A0ABQ5MLX9_9FLAO</name>
<keyword evidence="2" id="KW-0812">Transmembrane</keyword>
<accession>A0ABQ5MLX9</accession>
<feature type="region of interest" description="Disordered" evidence="1">
    <location>
        <begin position="152"/>
        <end position="175"/>
    </location>
</feature>
<proteinExistence type="predicted"/>
<protein>
    <submittedName>
        <fullName evidence="3">Uncharacterized protein</fullName>
    </submittedName>
</protein>
<organism evidence="3 4">
    <name type="scientific">Neptunitalea lumnitzerae</name>
    <dbReference type="NCBI Taxonomy" id="2965509"/>
    <lineage>
        <taxon>Bacteria</taxon>
        <taxon>Pseudomonadati</taxon>
        <taxon>Bacteroidota</taxon>
        <taxon>Flavobacteriia</taxon>
        <taxon>Flavobacteriales</taxon>
        <taxon>Flavobacteriaceae</taxon>
        <taxon>Neptunitalea</taxon>
    </lineage>
</organism>
<gene>
    <name evidence="3" type="ORF">Y10_27890</name>
</gene>
<reference evidence="3" key="1">
    <citation type="submission" date="2022-07" db="EMBL/GenBank/DDBJ databases">
        <title>Taxonomy of Novel Oxalotrophic and Methylotrophic Bacteria.</title>
        <authorList>
            <person name="Sahin N."/>
            <person name="Tani A."/>
        </authorList>
    </citation>
    <scope>NUCLEOTIDE SEQUENCE</scope>
    <source>
        <strain evidence="3">Y10</strain>
    </source>
</reference>
<feature type="transmembrane region" description="Helical" evidence="2">
    <location>
        <begin position="12"/>
        <end position="33"/>
    </location>
</feature>
<evidence type="ECO:0000256" key="1">
    <source>
        <dbReference type="SAM" id="MobiDB-lite"/>
    </source>
</evidence>
<sequence length="175" mass="19814">MTNSQTITSKTIMRRIFSISSVLLTLFCIANLFLPLGSLPVIFAALALILAIILLFLSKTKFKKNLPKVLIVLNVVLTGIFIAKPIIFKDETQIDTTTEQEREKIKLDANLELELLEQEGIINNEFLSPEEVDSVRNKIIDTVQKVLKQTKELEKPVPSNSAKEEEIQFEQPTFK</sequence>
<evidence type="ECO:0000256" key="2">
    <source>
        <dbReference type="SAM" id="Phobius"/>
    </source>
</evidence>
<evidence type="ECO:0000313" key="3">
    <source>
        <dbReference type="EMBL" id="GLB50421.1"/>
    </source>
</evidence>
<keyword evidence="2" id="KW-0472">Membrane</keyword>
<keyword evidence="2" id="KW-1133">Transmembrane helix</keyword>
<comment type="caution">
    <text evidence="3">The sequence shown here is derived from an EMBL/GenBank/DDBJ whole genome shotgun (WGS) entry which is preliminary data.</text>
</comment>
<feature type="transmembrane region" description="Helical" evidence="2">
    <location>
        <begin position="69"/>
        <end position="88"/>
    </location>
</feature>
<dbReference type="Proteomes" id="UP001143543">
    <property type="component" value="Unassembled WGS sequence"/>
</dbReference>
<dbReference type="EMBL" id="BRVO01000003">
    <property type="protein sequence ID" value="GLB50421.1"/>
    <property type="molecule type" value="Genomic_DNA"/>
</dbReference>